<dbReference type="SUPFAM" id="SSF90209">
    <property type="entry name" value="Ran binding protein zinc finger-like"/>
    <property type="match status" value="1"/>
</dbReference>
<dbReference type="Gene3D" id="1.10.10.10">
    <property type="entry name" value="Winged helix-like DNA-binding domain superfamily/Winged helix DNA-binding domain"/>
    <property type="match status" value="1"/>
</dbReference>
<keyword evidence="6 7" id="KW-0653">Protein transport</keyword>
<comment type="similarity">
    <text evidence="1 7">Belongs to the VPS36 family.</text>
</comment>
<dbReference type="Gene3D" id="2.30.30.380">
    <property type="entry name" value="Zn-finger domain of Sec23/24"/>
    <property type="match status" value="1"/>
</dbReference>
<dbReference type="RefSeq" id="XP_019015388.1">
    <property type="nucleotide sequence ID" value="XM_019162037.1"/>
</dbReference>
<evidence type="ECO:0000256" key="2">
    <source>
        <dbReference type="ARBA" id="ARBA00022448"/>
    </source>
</evidence>
<evidence type="ECO:0000256" key="5">
    <source>
        <dbReference type="ARBA" id="ARBA00022833"/>
    </source>
</evidence>
<evidence type="ECO:0000313" key="10">
    <source>
        <dbReference type="EMBL" id="ODQ44275.1"/>
    </source>
</evidence>
<dbReference type="Proteomes" id="UP000094455">
    <property type="component" value="Unassembled WGS sequence"/>
</dbReference>
<protein>
    <recommendedName>
        <fullName evidence="7">Vacuolar protein-sorting-associated protein 36</fullName>
    </recommendedName>
    <alternativeName>
        <fullName evidence="7">ESCRT-II complex subunit VPS36</fullName>
    </alternativeName>
</protein>
<dbReference type="InterPro" id="IPR001876">
    <property type="entry name" value="Znf_RanBP2"/>
</dbReference>
<dbReference type="InterPro" id="IPR036443">
    <property type="entry name" value="Znf_RanBP2_sf"/>
</dbReference>
<evidence type="ECO:0000256" key="1">
    <source>
        <dbReference type="ARBA" id="ARBA00009697"/>
    </source>
</evidence>
<proteinExistence type="inferred from homology"/>
<reference evidence="10 11" key="1">
    <citation type="journal article" date="2016" name="Proc. Natl. Acad. Sci. U.S.A.">
        <title>Comparative genomics of biotechnologically important yeasts.</title>
        <authorList>
            <person name="Riley R."/>
            <person name="Haridas S."/>
            <person name="Wolfe K.H."/>
            <person name="Lopes M.R."/>
            <person name="Hittinger C.T."/>
            <person name="Goeker M."/>
            <person name="Salamov A.A."/>
            <person name="Wisecaver J.H."/>
            <person name="Long T.M."/>
            <person name="Calvey C.H."/>
            <person name="Aerts A.L."/>
            <person name="Barry K.W."/>
            <person name="Choi C."/>
            <person name="Clum A."/>
            <person name="Coughlan A.Y."/>
            <person name="Deshpande S."/>
            <person name="Douglass A.P."/>
            <person name="Hanson S.J."/>
            <person name="Klenk H.-P."/>
            <person name="LaButti K.M."/>
            <person name="Lapidus A."/>
            <person name="Lindquist E.A."/>
            <person name="Lipzen A.M."/>
            <person name="Meier-Kolthoff J.P."/>
            <person name="Ohm R.A."/>
            <person name="Otillar R.P."/>
            <person name="Pangilinan J.L."/>
            <person name="Peng Y."/>
            <person name="Rokas A."/>
            <person name="Rosa C.A."/>
            <person name="Scheuner C."/>
            <person name="Sibirny A.A."/>
            <person name="Slot J.C."/>
            <person name="Stielow J.B."/>
            <person name="Sun H."/>
            <person name="Kurtzman C.P."/>
            <person name="Blackwell M."/>
            <person name="Grigoriev I.V."/>
            <person name="Jeffries T.W."/>
        </authorList>
    </citation>
    <scope>NUCLEOTIDE SEQUENCE [LARGE SCALE GENOMIC DNA]</scope>
    <source>
        <strain evidence="10 11">NRRL Y-2026</strain>
    </source>
</reference>
<evidence type="ECO:0000256" key="4">
    <source>
        <dbReference type="ARBA" id="ARBA00022771"/>
    </source>
</evidence>
<dbReference type="EMBL" id="KV454008">
    <property type="protein sequence ID" value="ODQ44275.1"/>
    <property type="molecule type" value="Genomic_DNA"/>
</dbReference>
<keyword evidence="5" id="KW-0862">Zinc</keyword>
<dbReference type="SUPFAM" id="SSF50729">
    <property type="entry name" value="PH domain-like"/>
    <property type="match status" value="2"/>
</dbReference>
<feature type="domain" description="GLUE N-terminal" evidence="9">
    <location>
        <begin position="13"/>
        <end position="280"/>
    </location>
</feature>
<gene>
    <name evidence="10" type="ORF">PICMEDRAFT_18517</name>
</gene>
<dbReference type="Pfam" id="PF11605">
    <property type="entry name" value="Vps36_ESCRT-II"/>
    <property type="match status" value="1"/>
</dbReference>
<dbReference type="Gene3D" id="2.30.29.30">
    <property type="entry name" value="Pleckstrin-homology domain (PH domain)/Phosphotyrosine-binding domain (PTB)"/>
    <property type="match status" value="1"/>
</dbReference>
<keyword evidence="11" id="KW-1185">Reference proteome</keyword>
<dbReference type="InterPro" id="IPR040608">
    <property type="entry name" value="Snf8/Vps36"/>
</dbReference>
<dbReference type="InterPro" id="IPR011993">
    <property type="entry name" value="PH-like_dom_sf"/>
</dbReference>
<dbReference type="InterPro" id="IPR031558">
    <property type="entry name" value="Vps36-NZF-N"/>
</dbReference>
<dbReference type="GO" id="GO:0031902">
    <property type="term" value="C:late endosome membrane"/>
    <property type="evidence" value="ECO:0007669"/>
    <property type="project" value="UniProtKB-UniRule"/>
</dbReference>
<dbReference type="GO" id="GO:0032266">
    <property type="term" value="F:phosphatidylinositol-3-phosphate binding"/>
    <property type="evidence" value="ECO:0007669"/>
    <property type="project" value="UniProtKB-UniRule"/>
</dbReference>
<organism evidence="10 11">
    <name type="scientific">Pichia membranifaciens NRRL Y-2026</name>
    <dbReference type="NCBI Taxonomy" id="763406"/>
    <lineage>
        <taxon>Eukaryota</taxon>
        <taxon>Fungi</taxon>
        <taxon>Dikarya</taxon>
        <taxon>Ascomycota</taxon>
        <taxon>Saccharomycotina</taxon>
        <taxon>Pichiomycetes</taxon>
        <taxon>Pichiales</taxon>
        <taxon>Pichiaceae</taxon>
        <taxon>Pichia</taxon>
    </lineage>
</organism>
<dbReference type="GO" id="GO:0043328">
    <property type="term" value="P:protein transport to vacuole involved in ubiquitin-dependent protein catabolic process via the multivesicular body sorting pathway"/>
    <property type="evidence" value="ECO:0007669"/>
    <property type="project" value="UniProtKB-UniRule"/>
</dbReference>
<dbReference type="SMART" id="SM00547">
    <property type="entry name" value="ZnF_RBZ"/>
    <property type="match status" value="1"/>
</dbReference>
<dbReference type="SUPFAM" id="SSF46785">
    <property type="entry name" value="Winged helix' DNA-binding domain"/>
    <property type="match status" value="2"/>
</dbReference>
<accession>A0A1E3NDR3</accession>
<dbReference type="GO" id="GO:0043130">
    <property type="term" value="F:ubiquitin binding"/>
    <property type="evidence" value="ECO:0007669"/>
    <property type="project" value="UniProtKB-UniRule"/>
</dbReference>
<keyword evidence="3" id="KW-0479">Metal-binding</keyword>
<evidence type="ECO:0000259" key="9">
    <source>
        <dbReference type="PROSITE" id="PS51495"/>
    </source>
</evidence>
<keyword evidence="7" id="KW-0967">Endosome</keyword>
<keyword evidence="2 7" id="KW-0813">Transport</keyword>
<evidence type="ECO:0000256" key="7">
    <source>
        <dbReference type="RuleBase" id="RU367095"/>
    </source>
</evidence>
<comment type="subcellular location">
    <subcellularLocation>
        <location evidence="7">Cytoplasm</location>
    </subcellularLocation>
    <subcellularLocation>
        <location evidence="7">Endosome</location>
    </subcellularLocation>
</comment>
<dbReference type="PANTHER" id="PTHR13128:SF12">
    <property type="entry name" value="VACUOLAR PROTEIN-SORTING-ASSOCIATED PROTEIN 36"/>
    <property type="match status" value="1"/>
</dbReference>
<sequence>MPTQFTTPYFKHVDLSSSGRPILNDHEHDIIMRNGIGLYQEDYKLKNYQCGRLYLTNQRIIFVNDNHRDRHVSLDLGEIDGTEIYNGFLKSSPKIILKLKDQDENEMKKSQRKNELTMAWVCPICSYSNESSINTSEIENMKFSDKNRPACNTCGVKCTYDVINKYYSSNINTTHNGSIDLVSFDGSQCPNCTFINHPFMKKCEICGSQLVGSPSASSSELPIQNQSQKLIKFTLLEEVSDAINLKVVKFSFRNGNQKLFYESLKKVLEDRNRQSESVGDNQEKSSGHTKSDTVASQLTFSNGIHGLTANSKQKNYEDSLLLGKAVQDLDQLMSKAKDLISLSKKYQNFLMKTSKHDKDFDQNFELLERSKSSVANLNHIIDNNKIGESINSAKITNALNLLRSGKPSTNTISKLPTVYLEELARNICDFLINDDILDKKNGIITFFELYSMYNKTRQINLITPEETFDAMMKFEDLRINIEVTKVLLSRKEDVKSSPFFYIVSKKNNSSSITAKIFNYIIINPGISIPRLQKLHFNMSFIILKTILDNLVYNGELAIDITLEGDTYWPNEFLNIARNDSNHPTIVSKDVQIDGDNLEQHQKIVSNSSAISDLSNIFKASHIYSSDITSERFKELKDLSFA</sequence>
<keyword evidence="4" id="KW-0863">Zinc-finger</keyword>
<dbReference type="Gene3D" id="6.10.140.260">
    <property type="match status" value="1"/>
</dbReference>
<dbReference type="AlphaFoldDB" id="A0A1E3NDR3"/>
<dbReference type="InterPro" id="IPR036388">
    <property type="entry name" value="WH-like_DNA-bd_sf"/>
</dbReference>
<dbReference type="GeneID" id="30178724"/>
<evidence type="ECO:0000256" key="8">
    <source>
        <dbReference type="SAM" id="MobiDB-lite"/>
    </source>
</evidence>
<evidence type="ECO:0000313" key="11">
    <source>
        <dbReference type="Proteomes" id="UP000094455"/>
    </source>
</evidence>
<comment type="function">
    <text evidence="7">Component of the ESCRT-II complex (endosomal sorting complex required for transport II), which is required for multivesicular body (MVB) formation and sorting of endosomal cargo proteins into MVBs.</text>
</comment>
<dbReference type="PROSITE" id="PS51495">
    <property type="entry name" value="GLUE"/>
    <property type="match status" value="1"/>
</dbReference>
<dbReference type="InterPro" id="IPR036390">
    <property type="entry name" value="WH_DNA-bd_sf"/>
</dbReference>
<dbReference type="GO" id="GO:0008270">
    <property type="term" value="F:zinc ion binding"/>
    <property type="evidence" value="ECO:0007669"/>
    <property type="project" value="UniProtKB-KW"/>
</dbReference>
<name>A0A1E3NDR3_9ASCO</name>
<dbReference type="GO" id="GO:0000814">
    <property type="term" value="C:ESCRT II complex"/>
    <property type="evidence" value="ECO:0007669"/>
    <property type="project" value="UniProtKB-UniRule"/>
</dbReference>
<feature type="region of interest" description="Disordered" evidence="8">
    <location>
        <begin position="272"/>
        <end position="292"/>
    </location>
</feature>
<dbReference type="PANTHER" id="PTHR13128">
    <property type="entry name" value="VACUOLAR PROTEIN-SORTING-ASSOCIATED PROTEIN 36"/>
    <property type="match status" value="1"/>
</dbReference>
<dbReference type="STRING" id="763406.A0A1E3NDR3"/>
<feature type="compositionally biased region" description="Basic and acidic residues" evidence="8">
    <location>
        <begin position="281"/>
        <end position="291"/>
    </location>
</feature>
<dbReference type="Pfam" id="PF04157">
    <property type="entry name" value="EAP30"/>
    <property type="match status" value="1"/>
</dbReference>
<dbReference type="InterPro" id="IPR037855">
    <property type="entry name" value="Vps36"/>
</dbReference>
<evidence type="ECO:0000256" key="3">
    <source>
        <dbReference type="ARBA" id="ARBA00022723"/>
    </source>
</evidence>
<dbReference type="OrthoDB" id="271448at2759"/>
<dbReference type="Pfam" id="PF16988">
    <property type="entry name" value="Vps36-NZF-N"/>
    <property type="match status" value="1"/>
</dbReference>
<comment type="subunit">
    <text evidence="7">Component of the endosomal sorting complex required for transport II (ESCRT-II).</text>
</comment>
<evidence type="ECO:0000256" key="6">
    <source>
        <dbReference type="ARBA" id="ARBA00022927"/>
    </source>
</evidence>
<dbReference type="InterPro" id="IPR021648">
    <property type="entry name" value="GLUE_dom"/>
</dbReference>
<keyword evidence="7" id="KW-0963">Cytoplasm</keyword>